<feature type="domain" description="Ig-like" evidence="3">
    <location>
        <begin position="87"/>
        <end position="173"/>
    </location>
</feature>
<evidence type="ECO:0000256" key="1">
    <source>
        <dbReference type="ARBA" id="ARBA00022729"/>
    </source>
</evidence>
<feature type="domain" description="Ig-like" evidence="3">
    <location>
        <begin position="271"/>
        <end position="355"/>
    </location>
</feature>
<evidence type="ECO:0000256" key="2">
    <source>
        <dbReference type="ARBA" id="ARBA00023157"/>
    </source>
</evidence>
<dbReference type="SMART" id="SM00409">
    <property type="entry name" value="IG"/>
    <property type="match status" value="6"/>
</dbReference>
<evidence type="ECO:0000313" key="5">
    <source>
        <dbReference type="Proteomes" id="UP000507470"/>
    </source>
</evidence>
<dbReference type="OrthoDB" id="6612025at2759"/>
<protein>
    <recommendedName>
        <fullName evidence="3">Ig-like domain-containing protein</fullName>
    </recommendedName>
</protein>
<dbReference type="InterPro" id="IPR013098">
    <property type="entry name" value="Ig_I-set"/>
</dbReference>
<dbReference type="GO" id="GO:0005886">
    <property type="term" value="C:plasma membrane"/>
    <property type="evidence" value="ECO:0007669"/>
    <property type="project" value="TreeGrafter"/>
</dbReference>
<evidence type="ECO:0000259" key="3">
    <source>
        <dbReference type="PROSITE" id="PS50835"/>
    </source>
</evidence>
<dbReference type="SUPFAM" id="SSF48726">
    <property type="entry name" value="Immunoglobulin"/>
    <property type="match status" value="6"/>
</dbReference>
<dbReference type="SMART" id="SM00408">
    <property type="entry name" value="IGc2"/>
    <property type="match status" value="6"/>
</dbReference>
<dbReference type="PROSITE" id="PS50835">
    <property type="entry name" value="IG_LIKE"/>
    <property type="match status" value="6"/>
</dbReference>
<dbReference type="InterPro" id="IPR050958">
    <property type="entry name" value="Cell_Adh-Cytoskel_Orgn"/>
</dbReference>
<proteinExistence type="predicted"/>
<dbReference type="PANTHER" id="PTHR45080">
    <property type="entry name" value="CONTACTIN 5"/>
    <property type="match status" value="1"/>
</dbReference>
<feature type="domain" description="Ig-like" evidence="3">
    <location>
        <begin position="452"/>
        <end position="534"/>
    </location>
</feature>
<reference evidence="4 5" key="1">
    <citation type="submission" date="2020-06" db="EMBL/GenBank/DDBJ databases">
        <authorList>
            <person name="Li R."/>
            <person name="Bekaert M."/>
        </authorList>
    </citation>
    <scope>NUCLEOTIDE SEQUENCE [LARGE SCALE GENOMIC DNA]</scope>
    <source>
        <strain evidence="5">wild</strain>
    </source>
</reference>
<keyword evidence="2" id="KW-1015">Disulfide bond</keyword>
<feature type="domain" description="Ig-like" evidence="3">
    <location>
        <begin position="3"/>
        <end position="83"/>
    </location>
</feature>
<accession>A0A6J8EWC7</accession>
<dbReference type="GO" id="GO:0007156">
    <property type="term" value="P:homophilic cell adhesion via plasma membrane adhesion molecules"/>
    <property type="evidence" value="ECO:0007669"/>
    <property type="project" value="TreeGrafter"/>
</dbReference>
<dbReference type="InterPro" id="IPR007110">
    <property type="entry name" value="Ig-like_dom"/>
</dbReference>
<dbReference type="InterPro" id="IPR003598">
    <property type="entry name" value="Ig_sub2"/>
</dbReference>
<dbReference type="Proteomes" id="UP000507470">
    <property type="component" value="Unassembled WGS sequence"/>
</dbReference>
<organism evidence="4 5">
    <name type="scientific">Mytilus coruscus</name>
    <name type="common">Sea mussel</name>
    <dbReference type="NCBI Taxonomy" id="42192"/>
    <lineage>
        <taxon>Eukaryota</taxon>
        <taxon>Metazoa</taxon>
        <taxon>Spiralia</taxon>
        <taxon>Lophotrochozoa</taxon>
        <taxon>Mollusca</taxon>
        <taxon>Bivalvia</taxon>
        <taxon>Autobranchia</taxon>
        <taxon>Pteriomorphia</taxon>
        <taxon>Mytilida</taxon>
        <taxon>Mytiloidea</taxon>
        <taxon>Mytilidae</taxon>
        <taxon>Mytilinae</taxon>
        <taxon>Mytilus</taxon>
    </lineage>
</organism>
<evidence type="ECO:0000313" key="4">
    <source>
        <dbReference type="EMBL" id="CAC5424844.1"/>
    </source>
</evidence>
<name>A0A6J8EWC7_MYTCO</name>
<keyword evidence="5" id="KW-1185">Reference proteome</keyword>
<dbReference type="Pfam" id="PF13927">
    <property type="entry name" value="Ig_3"/>
    <property type="match status" value="5"/>
</dbReference>
<dbReference type="PANTHER" id="PTHR45080:SF8">
    <property type="entry name" value="IG-LIKE DOMAIN-CONTAINING PROTEIN"/>
    <property type="match status" value="1"/>
</dbReference>
<dbReference type="Pfam" id="PF07679">
    <property type="entry name" value="I-set"/>
    <property type="match status" value="1"/>
</dbReference>
<dbReference type="Gene3D" id="2.60.40.10">
    <property type="entry name" value="Immunoglobulins"/>
    <property type="match status" value="6"/>
</dbReference>
<dbReference type="InterPro" id="IPR003599">
    <property type="entry name" value="Ig_sub"/>
</dbReference>
<feature type="domain" description="Ig-like" evidence="3">
    <location>
        <begin position="362"/>
        <end position="446"/>
    </location>
</feature>
<dbReference type="AlphaFoldDB" id="A0A6J8EWC7"/>
<sequence length="536" mass="58298">MKPIVQIHVNPTTTQYGSTVNITCDATGIPTPNIDLLFKNGTLPTNTKVNGHIITIRNFTISNNGYYQCTAKNIAGTDTKTINIHGPGVKSKIVKIDIIPPDYQIGDNVNITCIATGYPKPEIHFLVMTTHVLPLNENVIGNAIVINKFTLDNVKRYKCMASNTFGRDERQFQLHDPRVKPSIVKVMIQPQIYQFGDTVNVTCIATGNPKPNVYYMVMTRFGTPPNDKRQGSSIIISNFTSVNIGAYICSASNSLGSDQKTFQLQSLQSKPSIVMISIQPMLFYFGDTVNVTCKATGNPRPNITYMVMTSFGTPSNDKVNGNSIIISNFTSENIGMYGCAASNTLGSDRRTFKVQPSQAKLPSNISIEINPTPVTYGSTINITCHASGEPDPNIDFQFKIKSNIPKNIISQGHTVIIANFSVANNGDYRCMASNLAGNASKLARVEGPKIPPTIIEVLISPKTVHYNTTVTAQCITIGYPKPSIQLAFKGSVPANTVVGQDGITIHNFARSNNGVYRCEATNVLGTTTKIFEIHGS</sequence>
<dbReference type="InterPro" id="IPR013783">
    <property type="entry name" value="Ig-like_fold"/>
</dbReference>
<gene>
    <name evidence="4" type="ORF">MCOR_56715</name>
</gene>
<dbReference type="EMBL" id="CACVKT020010079">
    <property type="protein sequence ID" value="CAC5424844.1"/>
    <property type="molecule type" value="Genomic_DNA"/>
</dbReference>
<dbReference type="InterPro" id="IPR036179">
    <property type="entry name" value="Ig-like_dom_sf"/>
</dbReference>
<feature type="domain" description="Ig-like" evidence="3">
    <location>
        <begin position="181"/>
        <end position="263"/>
    </location>
</feature>
<keyword evidence="1" id="KW-0732">Signal</keyword>